<gene>
    <name evidence="15" type="ORF">RSOLAG1IB_12409</name>
</gene>
<dbReference type="Pfam" id="PF00400">
    <property type="entry name" value="WD40"/>
    <property type="match status" value="2"/>
</dbReference>
<dbReference type="SMART" id="SM00320">
    <property type="entry name" value="WD40"/>
    <property type="match status" value="2"/>
</dbReference>
<keyword evidence="8" id="KW-0677">Repeat</keyword>
<dbReference type="InterPro" id="IPR036322">
    <property type="entry name" value="WD40_repeat_dom_sf"/>
</dbReference>
<name>A0A0B7FU60_THACB</name>
<dbReference type="GO" id="GO:0007029">
    <property type="term" value="P:endoplasmic reticulum organization"/>
    <property type="evidence" value="ECO:0007669"/>
    <property type="project" value="TreeGrafter"/>
</dbReference>
<evidence type="ECO:0000256" key="10">
    <source>
        <dbReference type="ARBA" id="ARBA00022892"/>
    </source>
</evidence>
<evidence type="ECO:0000256" key="12">
    <source>
        <dbReference type="ARBA" id="ARBA00025471"/>
    </source>
</evidence>
<dbReference type="Gene3D" id="2.130.10.10">
    <property type="entry name" value="YVTN repeat-like/Quinoprotein amine dehydrogenase"/>
    <property type="match status" value="1"/>
</dbReference>
<evidence type="ECO:0000256" key="3">
    <source>
        <dbReference type="ARBA" id="ARBA00009358"/>
    </source>
</evidence>
<dbReference type="SUPFAM" id="SSF50978">
    <property type="entry name" value="WD40 repeat-like"/>
    <property type="match status" value="1"/>
</dbReference>
<dbReference type="InterPro" id="IPR015943">
    <property type="entry name" value="WD40/YVTN_repeat-like_dom_sf"/>
</dbReference>
<dbReference type="OrthoDB" id="542917at2759"/>
<comment type="similarity">
    <text evidence="3">Belongs to the WD repeat SEC31 family.</text>
</comment>
<dbReference type="GO" id="GO:0090110">
    <property type="term" value="P:COPII-coated vesicle cargo loading"/>
    <property type="evidence" value="ECO:0007669"/>
    <property type="project" value="TreeGrafter"/>
</dbReference>
<keyword evidence="6" id="KW-0813">Transport</keyword>
<dbReference type="STRING" id="1108050.A0A0B7FU60"/>
<dbReference type="EMBL" id="LN679619">
    <property type="protein sequence ID" value="CEL61240.1"/>
    <property type="molecule type" value="Genomic_DNA"/>
</dbReference>
<evidence type="ECO:0000256" key="14">
    <source>
        <dbReference type="SAM" id="MobiDB-lite"/>
    </source>
</evidence>
<feature type="repeat" description="WD" evidence="13">
    <location>
        <begin position="64"/>
        <end position="106"/>
    </location>
</feature>
<dbReference type="PANTHER" id="PTHR13923:SF11">
    <property type="entry name" value="SECRETORY 31, ISOFORM D"/>
    <property type="match status" value="1"/>
</dbReference>
<evidence type="ECO:0000313" key="16">
    <source>
        <dbReference type="Proteomes" id="UP000059188"/>
    </source>
</evidence>
<keyword evidence="10" id="KW-0931">ER-Golgi transport</keyword>
<dbReference type="GO" id="GO:0015031">
    <property type="term" value="P:protein transport"/>
    <property type="evidence" value="ECO:0007669"/>
    <property type="project" value="UniProtKB-KW"/>
</dbReference>
<organism evidence="15 16">
    <name type="scientific">Thanatephorus cucumeris (strain AG1-IB / isolate 7/3/14)</name>
    <name type="common">Lettuce bottom rot fungus</name>
    <name type="synonym">Rhizoctonia solani</name>
    <dbReference type="NCBI Taxonomy" id="1108050"/>
    <lineage>
        <taxon>Eukaryota</taxon>
        <taxon>Fungi</taxon>
        <taxon>Dikarya</taxon>
        <taxon>Basidiomycota</taxon>
        <taxon>Agaricomycotina</taxon>
        <taxon>Agaricomycetes</taxon>
        <taxon>Cantharellales</taxon>
        <taxon>Ceratobasidiaceae</taxon>
        <taxon>Rhizoctonia</taxon>
        <taxon>Rhizoctonia solani AG-1</taxon>
    </lineage>
</organism>
<dbReference type="PROSITE" id="PS50082">
    <property type="entry name" value="WD_REPEATS_2"/>
    <property type="match status" value="1"/>
</dbReference>
<evidence type="ECO:0000256" key="4">
    <source>
        <dbReference type="ARBA" id="ARBA00013507"/>
    </source>
</evidence>
<evidence type="ECO:0000256" key="6">
    <source>
        <dbReference type="ARBA" id="ARBA00022448"/>
    </source>
</evidence>
<dbReference type="GO" id="GO:0005198">
    <property type="term" value="F:structural molecule activity"/>
    <property type="evidence" value="ECO:0007669"/>
    <property type="project" value="TreeGrafter"/>
</dbReference>
<protein>
    <recommendedName>
        <fullName evidence="5">Protein transport protein SEC31</fullName>
    </recommendedName>
    <alternativeName>
        <fullName evidence="4">Protein transport protein sec31</fullName>
    </alternativeName>
</protein>
<dbReference type="Proteomes" id="UP000059188">
    <property type="component" value="Unassembled WGS sequence"/>
</dbReference>
<evidence type="ECO:0000256" key="9">
    <source>
        <dbReference type="ARBA" id="ARBA00022824"/>
    </source>
</evidence>
<evidence type="ECO:0000256" key="11">
    <source>
        <dbReference type="ARBA" id="ARBA00022927"/>
    </source>
</evidence>
<evidence type="ECO:0000256" key="2">
    <source>
        <dbReference type="ARBA" id="ARBA00004299"/>
    </source>
</evidence>
<dbReference type="AlphaFoldDB" id="A0A0B7FU60"/>
<evidence type="ECO:0000256" key="8">
    <source>
        <dbReference type="ARBA" id="ARBA00022737"/>
    </source>
</evidence>
<feature type="compositionally biased region" description="Gly residues" evidence="14">
    <location>
        <begin position="9"/>
        <end position="21"/>
    </location>
</feature>
<comment type="function">
    <text evidence="12">Component of the coat protein complex II (COPII) which promotes the formation of transport vesicles from the endoplasmic reticulum (ER). The coat has two main functions, the physical deformation of the endoplasmic reticulum membrane into vesicles and the selection of cargo molecules.</text>
</comment>
<keyword evidence="16" id="KW-1185">Reference proteome</keyword>
<dbReference type="PANTHER" id="PTHR13923">
    <property type="entry name" value="SEC31-RELATED PROTEIN"/>
    <property type="match status" value="1"/>
</dbReference>
<evidence type="ECO:0000313" key="15">
    <source>
        <dbReference type="EMBL" id="CEL61240.1"/>
    </source>
</evidence>
<evidence type="ECO:0000256" key="5">
    <source>
        <dbReference type="ARBA" id="ARBA00021236"/>
    </source>
</evidence>
<dbReference type="PROSITE" id="PS50294">
    <property type="entry name" value="WD_REPEATS_REGION"/>
    <property type="match status" value="1"/>
</dbReference>
<keyword evidence="7 13" id="KW-0853">WD repeat</keyword>
<keyword evidence="9" id="KW-0256">Endoplasmic reticulum</keyword>
<reference evidence="15 16" key="1">
    <citation type="submission" date="2014-11" db="EMBL/GenBank/DDBJ databases">
        <authorList>
            <person name="Wibberg Daniel"/>
        </authorList>
    </citation>
    <scope>NUCLEOTIDE SEQUENCE [LARGE SCALE GENOMIC DNA]</scope>
    <source>
        <strain evidence="15">Rhizoctonia solani AG1-IB 7/3/14</strain>
    </source>
</reference>
<proteinExistence type="inferred from homology"/>
<evidence type="ECO:0000256" key="13">
    <source>
        <dbReference type="PROSITE-ProRule" id="PRU00221"/>
    </source>
</evidence>
<evidence type="ECO:0000256" key="1">
    <source>
        <dbReference type="ARBA" id="ARBA00004240"/>
    </source>
</evidence>
<feature type="region of interest" description="Disordered" evidence="14">
    <location>
        <begin position="1"/>
        <end position="24"/>
    </location>
</feature>
<comment type="subcellular location">
    <subcellularLocation>
        <location evidence="2">Cytoplasmic vesicle</location>
        <location evidence="2">COPII-coated vesicle membrane</location>
        <topology evidence="2">Peripheral membrane protein</topology>
        <orientation evidence="2">Cytoplasmic side</orientation>
    </subcellularLocation>
    <subcellularLocation>
        <location evidence="1">Endoplasmic reticulum</location>
    </subcellularLocation>
</comment>
<dbReference type="InterPro" id="IPR001680">
    <property type="entry name" value="WD40_rpt"/>
</dbReference>
<keyword evidence="11" id="KW-0653">Protein transport</keyword>
<dbReference type="InterPro" id="IPR040251">
    <property type="entry name" value="SEC31-like"/>
</dbReference>
<accession>A0A0B7FU60</accession>
<evidence type="ECO:0000256" key="7">
    <source>
        <dbReference type="ARBA" id="ARBA00022574"/>
    </source>
</evidence>
<dbReference type="GO" id="GO:0070971">
    <property type="term" value="C:endoplasmic reticulum exit site"/>
    <property type="evidence" value="ECO:0007669"/>
    <property type="project" value="TreeGrafter"/>
</dbReference>
<sequence length="143" mass="15155">MEALADPAGGPGPGSGAGGVRRGVSDIAWHPDNATRLITASEDDSQPVIMLWDFRNARAPERILQGHERGVLSVSWCPQDPELLISCGKDNRTLVWNPSSGDILGQLPLQTIGPSSLPGTRATLIHSQLPTTAARSLSTLSNR</sequence>
<dbReference type="GO" id="GO:0030127">
    <property type="term" value="C:COPII vesicle coat"/>
    <property type="evidence" value="ECO:0007669"/>
    <property type="project" value="TreeGrafter"/>
</dbReference>